<dbReference type="Proteomes" id="UP000015455">
    <property type="component" value="Unassembled WGS sequence"/>
</dbReference>
<dbReference type="eggNOG" id="COG2433">
    <property type="taxonomic scope" value="Bacteria"/>
</dbReference>
<organism evidence="3 4">
    <name type="scientific">Thauera terpenica 58Eu</name>
    <dbReference type="NCBI Taxonomy" id="1348657"/>
    <lineage>
        <taxon>Bacteria</taxon>
        <taxon>Pseudomonadati</taxon>
        <taxon>Pseudomonadota</taxon>
        <taxon>Betaproteobacteria</taxon>
        <taxon>Rhodocyclales</taxon>
        <taxon>Zoogloeaceae</taxon>
        <taxon>Thauera</taxon>
    </lineage>
</organism>
<proteinExistence type="predicted"/>
<evidence type="ECO:0000259" key="2">
    <source>
        <dbReference type="Pfam" id="PF11740"/>
    </source>
</evidence>
<dbReference type="SUPFAM" id="SSF57997">
    <property type="entry name" value="Tropomyosin"/>
    <property type="match status" value="1"/>
</dbReference>
<dbReference type="Pfam" id="PF11740">
    <property type="entry name" value="KfrA_N"/>
    <property type="match status" value="1"/>
</dbReference>
<dbReference type="PATRIC" id="fig|1348657.5.peg.1930"/>
<accession>T0AYE3</accession>
<dbReference type="Gene3D" id="1.20.5.170">
    <property type="match status" value="1"/>
</dbReference>
<evidence type="ECO:0000313" key="3">
    <source>
        <dbReference type="EMBL" id="EPZ15558.1"/>
    </source>
</evidence>
<keyword evidence="1" id="KW-0175">Coiled coil</keyword>
<gene>
    <name evidence="3" type="ORF">M622_15300</name>
</gene>
<protein>
    <recommendedName>
        <fullName evidence="2">KfrA N-terminal DNA-binding domain-containing protein</fullName>
    </recommendedName>
</protein>
<dbReference type="RefSeq" id="WP_021249357.1">
    <property type="nucleotide sequence ID" value="NZ_ATJV01000054.1"/>
</dbReference>
<sequence>MAITKEQIFAVAEELDAAGQNPTLAVVRKAIGGGSFTTISEAMSEWRNRKAAREAPIREPAPQLVVDRLAEFGAEIWAAALELANARLASEREGLETARSQLESEKREAAELADQVSAELESLQARVAGLETSEKAARAEAAVLSDKLSKASERAATAEARAEEISKRADDLKAALDAARDASALNVAELNAELSRINAQNAELVRALADAAKGSGGKA</sequence>
<keyword evidence="4" id="KW-1185">Reference proteome</keyword>
<dbReference type="STRING" id="1348657.M622_15300"/>
<name>T0AYE3_9RHOO</name>
<evidence type="ECO:0000313" key="4">
    <source>
        <dbReference type="Proteomes" id="UP000015455"/>
    </source>
</evidence>
<feature type="domain" description="KfrA N-terminal DNA-binding" evidence="2">
    <location>
        <begin position="4"/>
        <end position="120"/>
    </location>
</feature>
<reference evidence="3 4" key="1">
    <citation type="submission" date="2013-06" db="EMBL/GenBank/DDBJ databases">
        <title>Draft genome sequence of Thauera terpenica.</title>
        <authorList>
            <person name="Liu B."/>
            <person name="Frostegard A.H."/>
            <person name="Shapleigh J.P."/>
        </authorList>
    </citation>
    <scope>NUCLEOTIDE SEQUENCE [LARGE SCALE GENOMIC DNA]</scope>
    <source>
        <strain evidence="3 4">58Eu</strain>
    </source>
</reference>
<dbReference type="EMBL" id="ATJV01000054">
    <property type="protein sequence ID" value="EPZ15558.1"/>
    <property type="molecule type" value="Genomic_DNA"/>
</dbReference>
<dbReference type="InterPro" id="IPR021104">
    <property type="entry name" value="KfrA_DNA-bd_N"/>
</dbReference>
<feature type="coiled-coil region" evidence="1">
    <location>
        <begin position="78"/>
        <end position="207"/>
    </location>
</feature>
<dbReference type="AlphaFoldDB" id="T0AYE3"/>
<evidence type="ECO:0000256" key="1">
    <source>
        <dbReference type="SAM" id="Coils"/>
    </source>
</evidence>
<dbReference type="OrthoDB" id="583532at2"/>
<comment type="caution">
    <text evidence="3">The sequence shown here is derived from an EMBL/GenBank/DDBJ whole genome shotgun (WGS) entry which is preliminary data.</text>
</comment>